<sequence length="386" mass="44469">MHWLTETEAIVDNSQAYWLLVNIHRMTLLALYNSEIAAGNIQRDPAQERAIQVLQGIMEGLVNPKPQPPAKGFRFFAKPEPRTEVSVKGAYLWGGVGRGKTWIMDYFFKAVPIAEKNRYHYHHFMLMVHEELRKLGSHQKDPLELVAKKIAANTELLCIDEFHVLDIGDAMILAGLLQGLVHNDVTIVTTSNRPPDDLYKNGLQRARFLPAIELIKKNLQVIELDNGIDYRMRHVLPLDEQTENITHSDPELEQRFRAEAKGKVYENVEMELNSRRLPVKKMADNIIWLDFNTVCDGPRSTSDYIELAARYGTIILSDIPMMNQDSENAARRFLNLIDELYDRKVQLIISTRYNIKELYQGQLLKFEFARAFSRLNEMQSPTYLAA</sequence>
<dbReference type="PANTHER" id="PTHR12169">
    <property type="entry name" value="ATPASE N2B"/>
    <property type="match status" value="1"/>
</dbReference>
<proteinExistence type="predicted"/>
<keyword evidence="2" id="KW-0067">ATP-binding</keyword>
<dbReference type="GO" id="GO:0032153">
    <property type="term" value="C:cell division site"/>
    <property type="evidence" value="ECO:0007669"/>
    <property type="project" value="TreeGrafter"/>
</dbReference>
<dbReference type="PANTHER" id="PTHR12169:SF6">
    <property type="entry name" value="AFG1-LIKE ATPASE"/>
    <property type="match status" value="1"/>
</dbReference>
<evidence type="ECO:0000256" key="2">
    <source>
        <dbReference type="ARBA" id="ARBA00022840"/>
    </source>
</evidence>
<dbReference type="SUPFAM" id="SSF52540">
    <property type="entry name" value="P-loop containing nucleoside triphosphate hydrolases"/>
    <property type="match status" value="1"/>
</dbReference>
<keyword evidence="3" id="KW-0131">Cell cycle</keyword>
<dbReference type="Pfam" id="PF03969">
    <property type="entry name" value="AFG1_ATPase"/>
    <property type="match status" value="1"/>
</dbReference>
<dbReference type="STRING" id="92487.SAMN02745130_01819"/>
<reference evidence="3 4" key="1">
    <citation type="submission" date="2017-02" db="EMBL/GenBank/DDBJ databases">
        <authorList>
            <person name="Peterson S.W."/>
        </authorList>
    </citation>
    <scope>NUCLEOTIDE SEQUENCE [LARGE SCALE GENOMIC DNA]</scope>
    <source>
        <strain evidence="3 4">ATCC 49788</strain>
    </source>
</reference>
<gene>
    <name evidence="3" type="ORF">SAMN02745130_01819</name>
</gene>
<dbReference type="GO" id="GO:0005524">
    <property type="term" value="F:ATP binding"/>
    <property type="evidence" value="ECO:0007669"/>
    <property type="project" value="UniProtKB-KW"/>
</dbReference>
<evidence type="ECO:0000313" key="4">
    <source>
        <dbReference type="Proteomes" id="UP000190460"/>
    </source>
</evidence>
<dbReference type="AlphaFoldDB" id="A0A1T4WN03"/>
<dbReference type="NCBIfam" id="NF040713">
    <property type="entry name" value="ZapE"/>
    <property type="match status" value="1"/>
</dbReference>
<evidence type="ECO:0000256" key="1">
    <source>
        <dbReference type="ARBA" id="ARBA00022741"/>
    </source>
</evidence>
<name>A0A1T4WN03_9GAMM</name>
<dbReference type="GO" id="GO:0051301">
    <property type="term" value="P:cell division"/>
    <property type="evidence" value="ECO:0007669"/>
    <property type="project" value="UniProtKB-KW"/>
</dbReference>
<keyword evidence="4" id="KW-1185">Reference proteome</keyword>
<dbReference type="GO" id="GO:0016887">
    <property type="term" value="F:ATP hydrolysis activity"/>
    <property type="evidence" value="ECO:0007669"/>
    <property type="project" value="InterPro"/>
</dbReference>
<organism evidence="3 4">
    <name type="scientific">Thiothrix eikelboomii</name>
    <dbReference type="NCBI Taxonomy" id="92487"/>
    <lineage>
        <taxon>Bacteria</taxon>
        <taxon>Pseudomonadati</taxon>
        <taxon>Pseudomonadota</taxon>
        <taxon>Gammaproteobacteria</taxon>
        <taxon>Thiotrichales</taxon>
        <taxon>Thiotrichaceae</taxon>
        <taxon>Thiothrix</taxon>
    </lineage>
</organism>
<dbReference type="EMBL" id="FUYB01000007">
    <property type="protein sequence ID" value="SKA78001.1"/>
    <property type="molecule type" value="Genomic_DNA"/>
</dbReference>
<keyword evidence="1" id="KW-0547">Nucleotide-binding</keyword>
<dbReference type="Gene3D" id="3.40.50.300">
    <property type="entry name" value="P-loop containing nucleotide triphosphate hydrolases"/>
    <property type="match status" value="2"/>
</dbReference>
<evidence type="ECO:0000313" key="3">
    <source>
        <dbReference type="EMBL" id="SKA78001.1"/>
    </source>
</evidence>
<dbReference type="InterPro" id="IPR027417">
    <property type="entry name" value="P-loop_NTPase"/>
</dbReference>
<dbReference type="InterPro" id="IPR005654">
    <property type="entry name" value="ATPase_AFG1-like"/>
</dbReference>
<keyword evidence="3" id="KW-0132">Cell division</keyword>
<dbReference type="RefSeq" id="WP_234975841.1">
    <property type="nucleotide sequence ID" value="NZ_FUYB01000007.1"/>
</dbReference>
<dbReference type="GO" id="GO:0005737">
    <property type="term" value="C:cytoplasm"/>
    <property type="evidence" value="ECO:0007669"/>
    <property type="project" value="TreeGrafter"/>
</dbReference>
<protein>
    <submittedName>
        <fullName evidence="3">Cell division protein ZapE</fullName>
    </submittedName>
</protein>
<dbReference type="Proteomes" id="UP000190460">
    <property type="component" value="Unassembled WGS sequence"/>
</dbReference>
<accession>A0A1T4WN03</accession>